<dbReference type="AlphaFoldDB" id="I2C2N5"/>
<protein>
    <submittedName>
        <fullName evidence="1">Uncharacterized protein</fullName>
    </submittedName>
</protein>
<dbReference type="KEGG" id="bqy:MUS_0863"/>
<organism evidence="1 2">
    <name type="scientific">Bacillus amyloliquefaciens (strain Y2)</name>
    <name type="common">Bacillus amyloliquefaciens subsp. plantarum (strain B9601-Y2)</name>
    <dbReference type="NCBI Taxonomy" id="1155777"/>
    <lineage>
        <taxon>Bacteria</taxon>
        <taxon>Bacillati</taxon>
        <taxon>Bacillota</taxon>
        <taxon>Bacilli</taxon>
        <taxon>Bacillales</taxon>
        <taxon>Bacillaceae</taxon>
        <taxon>Bacillus</taxon>
        <taxon>Bacillus amyloliquefaciens group</taxon>
    </lineage>
</organism>
<dbReference type="Proteomes" id="UP000002878">
    <property type="component" value="Chromosome"/>
</dbReference>
<dbReference type="HOGENOM" id="CLU_2230965_0_0_9"/>
<evidence type="ECO:0000313" key="1">
    <source>
        <dbReference type="EMBL" id="AFJ60909.1"/>
    </source>
</evidence>
<dbReference type="EMBL" id="CP003332">
    <property type="protein sequence ID" value="AFJ60909.1"/>
    <property type="molecule type" value="Genomic_DNA"/>
</dbReference>
<name>I2C2N5_BACAY</name>
<evidence type="ECO:0000313" key="2">
    <source>
        <dbReference type="Proteomes" id="UP000002878"/>
    </source>
</evidence>
<proteinExistence type="predicted"/>
<gene>
    <name evidence="1" type="ORF">MUS_0863</name>
</gene>
<accession>I2C2N5</accession>
<sequence>MQDKIARDSSIVPARSSRFAPGSFVSAINKPPHTTKAAAIGRLIKNSQCHDPVTSSKKLPIFGPRTAAIPFIAPKSPRAFPCFSFGSTASTCELPIIKIPPPPSA</sequence>
<reference evidence="1 2" key="1">
    <citation type="journal article" date="2012" name="J. Biotechnol.">
        <title>Genome sequence of the plant growth promoting strain Bacillus amyloliquefaciens subsp. plantarum B9601-Y2 and expression of mersacidin and other secondary metabolites.</title>
        <authorList>
            <person name="He P."/>
            <person name="Hao K."/>
            <person name="Blom J."/>
            <person name="Ruckert C."/>
            <person name="Vater J."/>
            <person name="Mao Z."/>
            <person name="Wu Y."/>
            <person name="Hou M."/>
            <person name="He P."/>
            <person name="He Y."/>
            <person name="Borriss R."/>
        </authorList>
    </citation>
    <scope>NUCLEOTIDE SEQUENCE [LARGE SCALE GENOMIC DNA]</scope>
    <source>
        <strain evidence="1">Y2</strain>
    </source>
</reference>